<dbReference type="InterPro" id="IPR004268">
    <property type="entry name" value="MurJ"/>
</dbReference>
<dbReference type="RefSeq" id="WP_245859193.1">
    <property type="nucleotide sequence ID" value="NZ_PGTZ01000009.1"/>
</dbReference>
<feature type="transmembrane region" description="Helical" evidence="9">
    <location>
        <begin position="570"/>
        <end position="588"/>
    </location>
</feature>
<keyword evidence="3 9" id="KW-0812">Transmembrane</keyword>
<protein>
    <submittedName>
        <fullName evidence="10">Putative peptidoglycan lipid II flippase</fullName>
    </submittedName>
</protein>
<feature type="transmembrane region" description="Helical" evidence="9">
    <location>
        <begin position="500"/>
        <end position="520"/>
    </location>
</feature>
<keyword evidence="11" id="KW-1185">Reference proteome</keyword>
<evidence type="ECO:0000256" key="7">
    <source>
        <dbReference type="ARBA" id="ARBA00023136"/>
    </source>
</evidence>
<evidence type="ECO:0000256" key="3">
    <source>
        <dbReference type="ARBA" id="ARBA00022692"/>
    </source>
</evidence>
<feature type="transmembrane region" description="Helical" evidence="9">
    <location>
        <begin position="526"/>
        <end position="549"/>
    </location>
</feature>
<keyword evidence="6 9" id="KW-1133">Transmembrane helix</keyword>
<organism evidence="10 11">
    <name type="scientific">Luteimicrobium subarcticum</name>
    <dbReference type="NCBI Taxonomy" id="620910"/>
    <lineage>
        <taxon>Bacteria</taxon>
        <taxon>Bacillati</taxon>
        <taxon>Actinomycetota</taxon>
        <taxon>Actinomycetes</taxon>
        <taxon>Micrococcales</taxon>
        <taxon>Luteimicrobium</taxon>
    </lineage>
</organism>
<accession>A0A2M8WJH9</accession>
<evidence type="ECO:0000256" key="1">
    <source>
        <dbReference type="ARBA" id="ARBA00004651"/>
    </source>
</evidence>
<keyword evidence="2" id="KW-1003">Cell membrane</keyword>
<feature type="compositionally biased region" description="Basic and acidic residues" evidence="8">
    <location>
        <begin position="11"/>
        <end position="34"/>
    </location>
</feature>
<evidence type="ECO:0000256" key="9">
    <source>
        <dbReference type="SAM" id="Phobius"/>
    </source>
</evidence>
<proteinExistence type="predicted"/>
<dbReference type="CDD" id="cd13123">
    <property type="entry name" value="MATE_MurJ_like"/>
    <property type="match status" value="1"/>
</dbReference>
<dbReference type="PRINTS" id="PR01806">
    <property type="entry name" value="VIRFACTRMVIN"/>
</dbReference>
<dbReference type="AlphaFoldDB" id="A0A2M8WJH9"/>
<dbReference type="GO" id="GO:0008360">
    <property type="term" value="P:regulation of cell shape"/>
    <property type="evidence" value="ECO:0007669"/>
    <property type="project" value="UniProtKB-KW"/>
</dbReference>
<feature type="transmembrane region" description="Helical" evidence="9">
    <location>
        <begin position="149"/>
        <end position="171"/>
    </location>
</feature>
<feature type="region of interest" description="Disordered" evidence="8">
    <location>
        <begin position="1"/>
        <end position="37"/>
    </location>
</feature>
<dbReference type="InterPro" id="IPR051050">
    <property type="entry name" value="Lipid_II_flippase_MurJ/MviN"/>
</dbReference>
<name>A0A2M8WJH9_9MICO</name>
<feature type="transmembrane region" description="Helical" evidence="9">
    <location>
        <begin position="183"/>
        <end position="208"/>
    </location>
</feature>
<comment type="subcellular location">
    <subcellularLocation>
        <location evidence="1">Cell membrane</location>
        <topology evidence="1">Multi-pass membrane protein</topology>
    </subcellularLocation>
</comment>
<feature type="transmembrane region" description="Helical" evidence="9">
    <location>
        <begin position="594"/>
        <end position="616"/>
    </location>
</feature>
<keyword evidence="4" id="KW-0133">Cell shape</keyword>
<feature type="transmembrane region" description="Helical" evidence="9">
    <location>
        <begin position="220"/>
        <end position="241"/>
    </location>
</feature>
<evidence type="ECO:0000256" key="8">
    <source>
        <dbReference type="SAM" id="MobiDB-lite"/>
    </source>
</evidence>
<sequence length="642" mass="67147">MSTNPSLGERGGPEPRPPHDDAYPDAYPARHPETDAETVGLVGDTVDHAARQTLGDLDLVAAEVERLEHPGTGVDGLPATDQPSEDADQPSEDEAKANASLGRHTTLMASGTAVSRVLGFVRNIALIAAIGATSSVANAFDIANKLPNMLFAILAGGMLNAVLVPQIVRAYQSRHGEEHVNKLLTLAGIILLALTTVLTLASSVVVAISTTGWTDDETRLAVAFAFWCIPQLFFYGVYTLLGQVLNARGQFGPFMWSPALNNIVAIAGTVVFIAQYGRFTPDGPTADPAAWDGGQIALLAGTATLGIAAQALILLVPLYRGGFRYRVRLGFRGIGLRSAGNVAGWTFLSVLLEQAGILLITRIASSAQSAADVAPGTAVAGNAAYSNALLIYLLPHSLVTVSIATALFTGIAGSASRGDLAGVRTLLSRGLRTVGVFTIFAAAVMVVLAEPLVRVFIPTAHGGDSVAIAHVLAAMAFGLVGLGGMVLMKWVYFAFEDGRTVFWIQVPATVLLVGLSWLGSQVLPPTQWVVGIGASMAIANTLTFLLRSVGVSRTLHGMDARRVAAQHTRVLLATAVASAAGVAALAVVPDDATGWVASMVVLAVVGSLMALVYAVLLRLLRVPELTELLAPFTRRLGRFAHR</sequence>
<dbReference type="Pfam" id="PF03023">
    <property type="entry name" value="MurJ"/>
    <property type="match status" value="1"/>
</dbReference>
<evidence type="ECO:0000256" key="6">
    <source>
        <dbReference type="ARBA" id="ARBA00022989"/>
    </source>
</evidence>
<evidence type="ECO:0000313" key="10">
    <source>
        <dbReference type="EMBL" id="PJI91084.1"/>
    </source>
</evidence>
<dbReference type="GO" id="GO:0015648">
    <property type="term" value="F:lipid-linked peptidoglycan transporter activity"/>
    <property type="evidence" value="ECO:0007669"/>
    <property type="project" value="TreeGrafter"/>
</dbReference>
<feature type="transmembrane region" description="Helical" evidence="9">
    <location>
        <begin position="430"/>
        <end position="448"/>
    </location>
</feature>
<dbReference type="PANTHER" id="PTHR47019">
    <property type="entry name" value="LIPID II FLIPPASE MURJ"/>
    <property type="match status" value="1"/>
</dbReference>
<gene>
    <name evidence="10" type="ORF">CLV34_2348</name>
</gene>
<feature type="compositionally biased region" description="Acidic residues" evidence="8">
    <location>
        <begin position="83"/>
        <end position="92"/>
    </location>
</feature>
<feature type="transmembrane region" description="Helical" evidence="9">
    <location>
        <begin position="384"/>
        <end position="409"/>
    </location>
</feature>
<dbReference type="EMBL" id="PGTZ01000009">
    <property type="protein sequence ID" value="PJI91084.1"/>
    <property type="molecule type" value="Genomic_DNA"/>
</dbReference>
<dbReference type="PANTHER" id="PTHR47019:SF1">
    <property type="entry name" value="LIPID II FLIPPASE MURJ"/>
    <property type="match status" value="1"/>
</dbReference>
<keyword evidence="5" id="KW-0573">Peptidoglycan synthesis</keyword>
<dbReference type="Proteomes" id="UP000231586">
    <property type="component" value="Unassembled WGS sequence"/>
</dbReference>
<dbReference type="NCBIfam" id="TIGR01695">
    <property type="entry name" value="murJ_mviN"/>
    <property type="match status" value="1"/>
</dbReference>
<reference evidence="10 11" key="1">
    <citation type="submission" date="2017-11" db="EMBL/GenBank/DDBJ databases">
        <title>Genomic Encyclopedia of Archaeal and Bacterial Type Strains, Phase II (KMG-II): From Individual Species to Whole Genera.</title>
        <authorList>
            <person name="Goeker M."/>
        </authorList>
    </citation>
    <scope>NUCLEOTIDE SEQUENCE [LARGE SCALE GENOMIC DNA]</scope>
    <source>
        <strain evidence="10 11">DSM 22413</strain>
    </source>
</reference>
<dbReference type="GO" id="GO:0009252">
    <property type="term" value="P:peptidoglycan biosynthetic process"/>
    <property type="evidence" value="ECO:0007669"/>
    <property type="project" value="UniProtKB-KW"/>
</dbReference>
<feature type="transmembrane region" description="Helical" evidence="9">
    <location>
        <begin position="296"/>
        <end position="319"/>
    </location>
</feature>
<evidence type="ECO:0000313" key="11">
    <source>
        <dbReference type="Proteomes" id="UP000231586"/>
    </source>
</evidence>
<evidence type="ECO:0000256" key="4">
    <source>
        <dbReference type="ARBA" id="ARBA00022960"/>
    </source>
</evidence>
<feature type="transmembrane region" description="Helical" evidence="9">
    <location>
        <begin position="340"/>
        <end position="364"/>
    </location>
</feature>
<keyword evidence="7 9" id="KW-0472">Membrane</keyword>
<evidence type="ECO:0000256" key="5">
    <source>
        <dbReference type="ARBA" id="ARBA00022984"/>
    </source>
</evidence>
<evidence type="ECO:0000256" key="2">
    <source>
        <dbReference type="ARBA" id="ARBA00022475"/>
    </source>
</evidence>
<dbReference type="GO" id="GO:0034204">
    <property type="term" value="P:lipid translocation"/>
    <property type="evidence" value="ECO:0007669"/>
    <property type="project" value="TreeGrafter"/>
</dbReference>
<feature type="transmembrane region" description="Helical" evidence="9">
    <location>
        <begin position="468"/>
        <end position="488"/>
    </location>
</feature>
<dbReference type="GO" id="GO:0005886">
    <property type="term" value="C:plasma membrane"/>
    <property type="evidence" value="ECO:0007669"/>
    <property type="project" value="UniProtKB-SubCell"/>
</dbReference>
<feature type="transmembrane region" description="Helical" evidence="9">
    <location>
        <begin position="253"/>
        <end position="276"/>
    </location>
</feature>
<feature type="region of interest" description="Disordered" evidence="8">
    <location>
        <begin position="69"/>
        <end position="102"/>
    </location>
</feature>
<comment type="caution">
    <text evidence="10">The sequence shown here is derived from an EMBL/GenBank/DDBJ whole genome shotgun (WGS) entry which is preliminary data.</text>
</comment>
<feature type="transmembrane region" description="Helical" evidence="9">
    <location>
        <begin position="117"/>
        <end position="137"/>
    </location>
</feature>